<organism evidence="2 3">
    <name type="scientific">Panicum miliaceum</name>
    <name type="common">Proso millet</name>
    <name type="synonym">Broomcorn millet</name>
    <dbReference type="NCBI Taxonomy" id="4540"/>
    <lineage>
        <taxon>Eukaryota</taxon>
        <taxon>Viridiplantae</taxon>
        <taxon>Streptophyta</taxon>
        <taxon>Embryophyta</taxon>
        <taxon>Tracheophyta</taxon>
        <taxon>Spermatophyta</taxon>
        <taxon>Magnoliopsida</taxon>
        <taxon>Liliopsida</taxon>
        <taxon>Poales</taxon>
        <taxon>Poaceae</taxon>
        <taxon>PACMAD clade</taxon>
        <taxon>Panicoideae</taxon>
        <taxon>Panicodae</taxon>
        <taxon>Paniceae</taxon>
        <taxon>Panicinae</taxon>
        <taxon>Panicum</taxon>
        <taxon>Panicum sect. Panicum</taxon>
    </lineage>
</organism>
<accession>A0A3L6PIK8</accession>
<dbReference type="Proteomes" id="UP000275267">
    <property type="component" value="Unassembled WGS sequence"/>
</dbReference>
<reference evidence="3" key="1">
    <citation type="journal article" date="2019" name="Nat. Commun.">
        <title>The genome of broomcorn millet.</title>
        <authorList>
            <person name="Zou C."/>
            <person name="Miki D."/>
            <person name="Li D."/>
            <person name="Tang Q."/>
            <person name="Xiao L."/>
            <person name="Rajput S."/>
            <person name="Deng P."/>
            <person name="Jia W."/>
            <person name="Huang R."/>
            <person name="Zhang M."/>
            <person name="Sun Y."/>
            <person name="Hu J."/>
            <person name="Fu X."/>
            <person name="Schnable P.S."/>
            <person name="Li F."/>
            <person name="Zhang H."/>
            <person name="Feng B."/>
            <person name="Zhu X."/>
            <person name="Liu R."/>
            <person name="Schnable J.C."/>
            <person name="Zhu J.-K."/>
            <person name="Zhang H."/>
        </authorList>
    </citation>
    <scope>NUCLEOTIDE SEQUENCE [LARGE SCALE GENOMIC DNA]</scope>
</reference>
<gene>
    <name evidence="2" type="ORF">C2845_PM18G12180</name>
</gene>
<evidence type="ECO:0000256" key="1">
    <source>
        <dbReference type="SAM" id="MobiDB-lite"/>
    </source>
</evidence>
<evidence type="ECO:0000313" key="3">
    <source>
        <dbReference type="Proteomes" id="UP000275267"/>
    </source>
</evidence>
<evidence type="ECO:0000313" key="2">
    <source>
        <dbReference type="EMBL" id="RLM58627.1"/>
    </source>
</evidence>
<feature type="region of interest" description="Disordered" evidence="1">
    <location>
        <begin position="1"/>
        <end position="21"/>
    </location>
</feature>
<dbReference type="EMBL" id="PQIB02000017">
    <property type="protein sequence ID" value="RLM58627.1"/>
    <property type="molecule type" value="Genomic_DNA"/>
</dbReference>
<comment type="caution">
    <text evidence="2">The sequence shown here is derived from an EMBL/GenBank/DDBJ whole genome shotgun (WGS) entry which is preliminary data.</text>
</comment>
<protein>
    <submittedName>
        <fullName evidence="2">Uncharacterized protein</fullName>
    </submittedName>
</protein>
<keyword evidence="3" id="KW-1185">Reference proteome</keyword>
<proteinExistence type="predicted"/>
<dbReference type="AlphaFoldDB" id="A0A3L6PIK8"/>
<feature type="compositionally biased region" description="Basic residues" evidence="1">
    <location>
        <begin position="1"/>
        <end position="10"/>
    </location>
</feature>
<name>A0A3L6PIK8_PANMI</name>
<sequence length="100" mass="12003">MGRKEKKKPNSKASPGDERRYREHYERWEKRVANMEELKSTWLETMATDLKIQVTELDFLAMAHEEMVECWRVTGPRERERFEQLQLQASMSLDRLQDGT</sequence>